<proteinExistence type="predicted"/>
<dbReference type="PANTHER" id="PTHR43568">
    <property type="entry name" value="P PROTEIN"/>
    <property type="match status" value="1"/>
</dbReference>
<accession>A0A9W6CGT9</accession>
<reference evidence="9 11" key="5">
    <citation type="journal article" date="2023" name="Int. J. Syst. Evol. Microbiol.">
        <title>Sellimonas catena sp. nov., isolated from human faeces.</title>
        <authorList>
            <person name="Hisatomi A."/>
            <person name="Ohkuma M."/>
            <person name="Sakamoto M."/>
        </authorList>
    </citation>
    <scope>NUCLEOTIDE SEQUENCE</scope>
    <source>
        <strain evidence="8 11">12EGH17</strain>
        <strain evidence="9">18CBH55</strain>
    </source>
</reference>
<evidence type="ECO:0000259" key="7">
    <source>
        <dbReference type="Pfam" id="PF03600"/>
    </source>
</evidence>
<feature type="transmembrane region" description="Helical" evidence="6">
    <location>
        <begin position="345"/>
        <end position="365"/>
    </location>
</feature>
<keyword evidence="5 6" id="KW-0472">Membrane</keyword>
<keyword evidence="3 6" id="KW-0812">Transmembrane</keyword>
<dbReference type="GO" id="GO:0055085">
    <property type="term" value="P:transmembrane transport"/>
    <property type="evidence" value="ECO:0007669"/>
    <property type="project" value="InterPro"/>
</dbReference>
<feature type="transmembrane region" description="Helical" evidence="6">
    <location>
        <begin position="121"/>
        <end position="141"/>
    </location>
</feature>
<evidence type="ECO:0000256" key="5">
    <source>
        <dbReference type="ARBA" id="ARBA00023136"/>
    </source>
</evidence>
<feature type="transmembrane region" description="Helical" evidence="6">
    <location>
        <begin position="311"/>
        <end position="333"/>
    </location>
</feature>
<reference evidence="8" key="1">
    <citation type="submission" date="2022-11" db="EMBL/GenBank/DDBJ databases">
        <title>Draft genome sequence of Sellimonas catena strain 12EGH17.</title>
        <authorList>
            <person name="Atsushi H."/>
            <person name="Moriya O."/>
            <person name="Mitsuo S."/>
        </authorList>
    </citation>
    <scope>NUCLEOTIDE SEQUENCE</scope>
    <source>
        <strain evidence="8">12EGH17</strain>
    </source>
</reference>
<feature type="transmembrane region" description="Helical" evidence="6">
    <location>
        <begin position="241"/>
        <end position="263"/>
    </location>
</feature>
<keyword evidence="2" id="KW-0813">Transport</keyword>
<evidence type="ECO:0000256" key="3">
    <source>
        <dbReference type="ARBA" id="ARBA00022692"/>
    </source>
</evidence>
<evidence type="ECO:0000256" key="2">
    <source>
        <dbReference type="ARBA" id="ARBA00022448"/>
    </source>
</evidence>
<evidence type="ECO:0000313" key="10">
    <source>
        <dbReference type="Proteomes" id="UP001145094"/>
    </source>
</evidence>
<reference evidence="8" key="2">
    <citation type="submission" date="2022-11" db="EMBL/GenBank/DDBJ databases">
        <title>Draft genome sequence of Sellimonas catena strain 12EGH17.</title>
        <authorList>
            <person name="Hisatomi A."/>
            <person name="Ohkuma M."/>
            <person name="Sakamoto M."/>
        </authorList>
    </citation>
    <scope>NUCLEOTIDE SEQUENCE</scope>
    <source>
        <strain evidence="8">12EGH17</strain>
    </source>
</reference>
<evidence type="ECO:0000256" key="6">
    <source>
        <dbReference type="SAM" id="Phobius"/>
    </source>
</evidence>
<evidence type="ECO:0000256" key="1">
    <source>
        <dbReference type="ARBA" id="ARBA00004141"/>
    </source>
</evidence>
<feature type="domain" description="Citrate transporter-like" evidence="7">
    <location>
        <begin position="11"/>
        <end position="301"/>
    </location>
</feature>
<dbReference type="RefSeq" id="WP_087166631.1">
    <property type="nucleotide sequence ID" value="NZ_BSBO01000005.1"/>
</dbReference>
<organism evidence="9 10">
    <name type="scientific">Sellimonas catena</name>
    <dbReference type="NCBI Taxonomy" id="2994035"/>
    <lineage>
        <taxon>Bacteria</taxon>
        <taxon>Bacillati</taxon>
        <taxon>Bacillota</taxon>
        <taxon>Clostridia</taxon>
        <taxon>Lachnospirales</taxon>
        <taxon>Lachnospiraceae</taxon>
        <taxon>Sellimonas</taxon>
    </lineage>
</organism>
<dbReference type="EMBL" id="BSBO01000005">
    <property type="protein sequence ID" value="GLG03504.1"/>
    <property type="molecule type" value="Genomic_DNA"/>
</dbReference>
<evidence type="ECO:0000313" key="9">
    <source>
        <dbReference type="EMBL" id="GLG90987.1"/>
    </source>
</evidence>
<evidence type="ECO:0000256" key="4">
    <source>
        <dbReference type="ARBA" id="ARBA00022989"/>
    </source>
</evidence>
<dbReference type="AlphaFoldDB" id="A0A9W6CGT9"/>
<evidence type="ECO:0000313" key="11">
    <source>
        <dbReference type="Proteomes" id="UP001145145"/>
    </source>
</evidence>
<dbReference type="GO" id="GO:0016020">
    <property type="term" value="C:membrane"/>
    <property type="evidence" value="ECO:0007669"/>
    <property type="project" value="UniProtKB-SubCell"/>
</dbReference>
<reference evidence="9" key="3">
    <citation type="submission" date="2022-11" db="EMBL/GenBank/DDBJ databases">
        <title>Draft genome sequence of Sellimonas catena strain 18CBH55.</title>
        <authorList>
            <person name="Atsushi H."/>
            <person name="Moriya O."/>
            <person name="Mitsuo S."/>
        </authorList>
    </citation>
    <scope>NUCLEOTIDE SEQUENCE</scope>
    <source>
        <strain evidence="9">18CBH55</strain>
    </source>
</reference>
<name>A0A9W6CGT9_9FIRM</name>
<dbReference type="EMBL" id="BSCH01000015">
    <property type="protein sequence ID" value="GLG90987.1"/>
    <property type="molecule type" value="Genomic_DNA"/>
</dbReference>
<sequence>MIRKIICLFKNDIVLLVSLCLALLSCLITPPGPAYLGYIDFHTLILLFCLMLIVEGLREAGFFLYIGGLLLNRTSSRRGLALTLVFLCFLSSMFITNDVSLITFVPFGILILKMGQMESRICYLTVLMTIAANLGSMFTPIGNPQNLYLYSLSGMSLPEFLWLMLPFTALAAVLLALFSFFGTERGSISIQVGKSSFPGRKDLLFFGILFLFCLCSVAGFLPDRALLILVAAPLFFRKRNLFAKIDYALLLTFVFFFIFVGNIDHFESLRIFIRSVLENHERPVSILASQVISNVPAAMLLSNYTSRISELIIGTNLGGLGTLIASMASLISYRQISSGYPEQKGKYIMIFTICNLFFLLVLYLAF</sequence>
<feature type="transmembrane region" description="Helical" evidence="6">
    <location>
        <begin position="161"/>
        <end position="182"/>
    </location>
</feature>
<feature type="transmembrane region" description="Helical" evidence="6">
    <location>
        <begin position="203"/>
        <end position="221"/>
    </location>
</feature>
<dbReference type="PANTHER" id="PTHR43568:SF1">
    <property type="entry name" value="P PROTEIN"/>
    <property type="match status" value="1"/>
</dbReference>
<dbReference type="Pfam" id="PF03600">
    <property type="entry name" value="CitMHS"/>
    <property type="match status" value="1"/>
</dbReference>
<dbReference type="InterPro" id="IPR051475">
    <property type="entry name" value="Diverse_Ion_Transporter"/>
</dbReference>
<dbReference type="PROSITE" id="PS51257">
    <property type="entry name" value="PROKAR_LIPOPROTEIN"/>
    <property type="match status" value="1"/>
</dbReference>
<comment type="caution">
    <text evidence="9">The sequence shown here is derived from an EMBL/GenBank/DDBJ whole genome shotgun (WGS) entry which is preliminary data.</text>
</comment>
<feature type="transmembrane region" description="Helical" evidence="6">
    <location>
        <begin position="79"/>
        <end position="95"/>
    </location>
</feature>
<evidence type="ECO:0000313" key="8">
    <source>
        <dbReference type="EMBL" id="GLG03504.1"/>
    </source>
</evidence>
<keyword evidence="4 6" id="KW-1133">Transmembrane helix</keyword>
<dbReference type="InterPro" id="IPR004680">
    <property type="entry name" value="Cit_transptr-like_dom"/>
</dbReference>
<protein>
    <submittedName>
        <fullName evidence="9">Citrate transporter</fullName>
    </submittedName>
</protein>
<comment type="subcellular location">
    <subcellularLocation>
        <location evidence="1">Membrane</location>
        <topology evidence="1">Multi-pass membrane protein</topology>
    </subcellularLocation>
</comment>
<reference evidence="9" key="4">
    <citation type="submission" date="2022-11" db="EMBL/GenBank/DDBJ databases">
        <title>Draft genome sequence of Sellimonas catena strain 18CBH55.</title>
        <authorList>
            <person name="Hisatomi A."/>
            <person name="Ohkuma M."/>
            <person name="Sakamoto M."/>
        </authorList>
    </citation>
    <scope>NUCLEOTIDE SEQUENCE</scope>
    <source>
        <strain evidence="9">18CBH55</strain>
    </source>
</reference>
<keyword evidence="11" id="KW-1185">Reference proteome</keyword>
<dbReference type="Proteomes" id="UP001145094">
    <property type="component" value="Unassembled WGS sequence"/>
</dbReference>
<gene>
    <name evidence="8" type="ORF">Selli1_06780</name>
    <name evidence="9" type="ORF">Selli2_24140</name>
</gene>
<feature type="transmembrane region" description="Helical" evidence="6">
    <location>
        <begin position="44"/>
        <end position="67"/>
    </location>
</feature>
<dbReference type="Proteomes" id="UP001145145">
    <property type="component" value="Unassembled WGS sequence"/>
</dbReference>